<evidence type="ECO:0000256" key="1">
    <source>
        <dbReference type="ARBA" id="ARBA00022737"/>
    </source>
</evidence>
<dbReference type="InterPro" id="IPR013783">
    <property type="entry name" value="Ig-like_fold"/>
</dbReference>
<evidence type="ECO:0000313" key="4">
    <source>
        <dbReference type="EMBL" id="MBD2753386.1"/>
    </source>
</evidence>
<sequence length="654" mass="67410">MMKNLSMRLLNQYLLFFFIGWLSASPIVLAQSTVQSIITVAGGTGNGSDPNQLYRPAAVIVDGSGYIYVSDEYNHRIQKFPPNSTSGTAGITVAGTGSSGSTANQLSTPVDIAMDESNNLFVADFSNRRIQKFPANSTQGTSAITVAGGDYASLFPNHELAPSCIVVEKSGNLFLSDVFKARVLRVSPNLNPSQSVNVAVGGNGPGVNGSGSTDNLLNGPNGMCVDGAGNLYIADLFNNRIIKFPANSTQGTSGTVVAGGNGRGAAANQLDNPYDVFVDDPGNIYVADWLNHRIQKFPPNSTSATAGITIVGTGSRGSAPNQLDSPRGVFVDGKGSIYVADYGNHRIQKYNPPVIISQPAANSSVCAGTTVTAQVSASANGLLTYQWYKDNLSTPVIGQTSAILSLTNVEPSAAGSYSVVVSAGELIITSTGFALTVLAKPSAGLVTSGTLSPAMPSVTLTASGGSTYQFSVGAIQVHNGPTATVNSPGTYSVLVTGTNGCSNVASVTVTAIPSPDLIPLLYARPTGLYGQSPVTLVVDVLELNGVASSGLITLKITQDSKLSLIMSPGETIINNRSVNNNVWQLSGPTNGYYVLTTSQPIPAGDKLSVGLTGTFIPGSSSGGLTVSGTLMGGSGGEMRVTNNIDADKLDYFQQ</sequence>
<dbReference type="SUPFAM" id="SSF101898">
    <property type="entry name" value="NHL repeat"/>
    <property type="match status" value="1"/>
</dbReference>
<dbReference type="PANTHER" id="PTHR24104">
    <property type="entry name" value="E3 UBIQUITIN-PROTEIN LIGASE NHLRC1-RELATED"/>
    <property type="match status" value="1"/>
</dbReference>
<comment type="caution">
    <text evidence="4">The sequence shown here is derived from an EMBL/GenBank/DDBJ whole genome shotgun (WGS) entry which is preliminary data.</text>
</comment>
<proteinExistence type="predicted"/>
<feature type="repeat" description="NHL" evidence="2">
    <location>
        <begin position="263"/>
        <end position="300"/>
    </location>
</feature>
<feature type="domain" description="Ig-like" evidence="3">
    <location>
        <begin position="352"/>
        <end position="429"/>
    </location>
</feature>
<dbReference type="Gene3D" id="2.120.10.30">
    <property type="entry name" value="TolB, C-terminal domain"/>
    <property type="match status" value="2"/>
</dbReference>
<dbReference type="InterPro" id="IPR011042">
    <property type="entry name" value="6-blade_b-propeller_TolB-like"/>
</dbReference>
<dbReference type="RefSeq" id="WP_191039004.1">
    <property type="nucleotide sequence ID" value="NZ_JACXAA010000003.1"/>
</dbReference>
<feature type="repeat" description="NHL" evidence="2">
    <location>
        <begin position="47"/>
        <end position="83"/>
    </location>
</feature>
<dbReference type="InterPro" id="IPR001258">
    <property type="entry name" value="NHL_repeat"/>
</dbReference>
<dbReference type="CDD" id="cd05819">
    <property type="entry name" value="NHL"/>
    <property type="match status" value="1"/>
</dbReference>
<dbReference type="InterPro" id="IPR007110">
    <property type="entry name" value="Ig-like_dom"/>
</dbReference>
<dbReference type="Pfam" id="PF01436">
    <property type="entry name" value="NHL"/>
    <property type="match status" value="3"/>
</dbReference>
<dbReference type="InterPro" id="IPR050952">
    <property type="entry name" value="TRIM-NHL_E3_ligases"/>
</dbReference>
<protein>
    <submittedName>
        <fullName evidence="4">Immunoglobulin domain-containing protein</fullName>
    </submittedName>
</protein>
<dbReference type="EMBL" id="JACXAA010000003">
    <property type="protein sequence ID" value="MBD2753386.1"/>
    <property type="molecule type" value="Genomic_DNA"/>
</dbReference>
<dbReference type="PROSITE" id="PS51125">
    <property type="entry name" value="NHL"/>
    <property type="match status" value="5"/>
</dbReference>
<dbReference type="Proteomes" id="UP000653797">
    <property type="component" value="Unassembled WGS sequence"/>
</dbReference>
<organism evidence="4 5">
    <name type="scientific">Spirosoma validum</name>
    <dbReference type="NCBI Taxonomy" id="2771355"/>
    <lineage>
        <taxon>Bacteria</taxon>
        <taxon>Pseudomonadati</taxon>
        <taxon>Bacteroidota</taxon>
        <taxon>Cytophagia</taxon>
        <taxon>Cytophagales</taxon>
        <taxon>Cytophagaceae</taxon>
        <taxon>Spirosoma</taxon>
    </lineage>
</organism>
<dbReference type="AlphaFoldDB" id="A0A927GDB5"/>
<accession>A0A927GDB5</accession>
<name>A0A927GDB5_9BACT</name>
<dbReference type="GO" id="GO:0008270">
    <property type="term" value="F:zinc ion binding"/>
    <property type="evidence" value="ECO:0007669"/>
    <property type="project" value="UniProtKB-KW"/>
</dbReference>
<evidence type="ECO:0000256" key="2">
    <source>
        <dbReference type="PROSITE-ProRule" id="PRU00504"/>
    </source>
</evidence>
<reference evidence="4" key="1">
    <citation type="submission" date="2020-09" db="EMBL/GenBank/DDBJ databases">
        <authorList>
            <person name="Kim M.K."/>
        </authorList>
    </citation>
    <scope>NUCLEOTIDE SEQUENCE</scope>
    <source>
        <strain evidence="4">BT704</strain>
    </source>
</reference>
<dbReference type="CDD" id="cd00096">
    <property type="entry name" value="Ig"/>
    <property type="match status" value="1"/>
</dbReference>
<dbReference type="PROSITE" id="PS50835">
    <property type="entry name" value="IG_LIKE"/>
    <property type="match status" value="1"/>
</dbReference>
<keyword evidence="5" id="KW-1185">Reference proteome</keyword>
<dbReference type="Pfam" id="PF13927">
    <property type="entry name" value="Ig_3"/>
    <property type="match status" value="1"/>
</dbReference>
<dbReference type="Gene3D" id="2.60.40.10">
    <property type="entry name" value="Immunoglobulins"/>
    <property type="match status" value="1"/>
</dbReference>
<dbReference type="PANTHER" id="PTHR24104:SF25">
    <property type="entry name" value="PROTEIN LIN-41"/>
    <property type="match status" value="1"/>
</dbReference>
<gene>
    <name evidence="4" type="ORF">IC230_10835</name>
</gene>
<feature type="repeat" description="NHL" evidence="2">
    <location>
        <begin position="314"/>
        <end position="353"/>
    </location>
</feature>
<feature type="repeat" description="NHL" evidence="2">
    <location>
        <begin position="211"/>
        <end position="247"/>
    </location>
</feature>
<dbReference type="InterPro" id="IPR036179">
    <property type="entry name" value="Ig-like_dom_sf"/>
</dbReference>
<dbReference type="Gene3D" id="2.40.10.500">
    <property type="match status" value="1"/>
</dbReference>
<evidence type="ECO:0000313" key="5">
    <source>
        <dbReference type="Proteomes" id="UP000653797"/>
    </source>
</evidence>
<feature type="repeat" description="NHL" evidence="2">
    <location>
        <begin position="97"/>
        <end position="136"/>
    </location>
</feature>
<evidence type="ECO:0000259" key="3">
    <source>
        <dbReference type="PROSITE" id="PS50835"/>
    </source>
</evidence>
<dbReference type="SUPFAM" id="SSF48726">
    <property type="entry name" value="Immunoglobulin"/>
    <property type="match status" value="1"/>
</dbReference>
<keyword evidence="1" id="KW-0677">Repeat</keyword>